<gene>
    <name evidence="4" type="ORF">FOY91_06225</name>
</gene>
<dbReference type="Pfam" id="PF00072">
    <property type="entry name" value="Response_reg"/>
    <property type="match status" value="1"/>
</dbReference>
<dbReference type="InterPro" id="IPR001789">
    <property type="entry name" value="Sig_transdc_resp-reg_receiver"/>
</dbReference>
<dbReference type="OrthoDB" id="9784719at2"/>
<evidence type="ECO:0000256" key="1">
    <source>
        <dbReference type="ARBA" id="ARBA00022553"/>
    </source>
</evidence>
<reference evidence="4 5" key="1">
    <citation type="submission" date="2019-07" db="EMBL/GenBank/DDBJ databases">
        <title>Sphingomonas solaris sp. nov., isolated from a solar panel from Boston, Massachusetts.</title>
        <authorList>
            <person name="Tanner K."/>
            <person name="Pascual J."/>
            <person name="Mancuso C."/>
            <person name="Pereto J."/>
            <person name="Khalil A."/>
            <person name="Vilanova C."/>
        </authorList>
    </citation>
    <scope>NUCLEOTIDE SEQUENCE [LARGE SCALE GENOMIC DNA]</scope>
    <source>
        <strain evidence="4 5">R4DWN</strain>
    </source>
</reference>
<protein>
    <submittedName>
        <fullName evidence="4">Response regulator</fullName>
    </submittedName>
</protein>
<keyword evidence="1 2" id="KW-0597">Phosphoprotein</keyword>
<dbReference type="EMBL" id="VNIM01000017">
    <property type="protein sequence ID" value="TVV75751.1"/>
    <property type="molecule type" value="Genomic_DNA"/>
</dbReference>
<dbReference type="AlphaFoldDB" id="A0A558R8M8"/>
<dbReference type="PROSITE" id="PS50110">
    <property type="entry name" value="RESPONSE_REGULATORY"/>
    <property type="match status" value="1"/>
</dbReference>
<dbReference type="PANTHER" id="PTHR44591:SF3">
    <property type="entry name" value="RESPONSE REGULATORY DOMAIN-CONTAINING PROTEIN"/>
    <property type="match status" value="1"/>
</dbReference>
<name>A0A558R8M8_9SPHN</name>
<dbReference type="Gene3D" id="3.40.50.2300">
    <property type="match status" value="1"/>
</dbReference>
<evidence type="ECO:0000313" key="4">
    <source>
        <dbReference type="EMBL" id="TVV75751.1"/>
    </source>
</evidence>
<feature type="modified residue" description="4-aspartylphosphate" evidence="2">
    <location>
        <position position="59"/>
    </location>
</feature>
<dbReference type="SMART" id="SM00448">
    <property type="entry name" value="REC"/>
    <property type="match status" value="1"/>
</dbReference>
<proteinExistence type="predicted"/>
<dbReference type="InterPro" id="IPR050595">
    <property type="entry name" value="Bact_response_regulator"/>
</dbReference>
<dbReference type="GO" id="GO:0000160">
    <property type="term" value="P:phosphorelay signal transduction system"/>
    <property type="evidence" value="ECO:0007669"/>
    <property type="project" value="InterPro"/>
</dbReference>
<evidence type="ECO:0000259" key="3">
    <source>
        <dbReference type="PROSITE" id="PS50110"/>
    </source>
</evidence>
<feature type="domain" description="Response regulatory" evidence="3">
    <location>
        <begin position="8"/>
        <end position="122"/>
    </location>
</feature>
<dbReference type="PANTHER" id="PTHR44591">
    <property type="entry name" value="STRESS RESPONSE REGULATOR PROTEIN 1"/>
    <property type="match status" value="1"/>
</dbReference>
<dbReference type="SUPFAM" id="SSF52172">
    <property type="entry name" value="CheY-like"/>
    <property type="match status" value="1"/>
</dbReference>
<accession>A0A558R8M8</accession>
<dbReference type="Proteomes" id="UP000318681">
    <property type="component" value="Unassembled WGS sequence"/>
</dbReference>
<organism evidence="4 5">
    <name type="scientific">Alterirhizorhabdus solaris</name>
    <dbReference type="NCBI Taxonomy" id="2529389"/>
    <lineage>
        <taxon>Bacteria</taxon>
        <taxon>Pseudomonadati</taxon>
        <taxon>Pseudomonadota</taxon>
        <taxon>Alphaproteobacteria</taxon>
        <taxon>Sphingomonadales</taxon>
        <taxon>Rhizorhabdaceae</taxon>
        <taxon>Alterirhizorhabdus</taxon>
    </lineage>
</organism>
<dbReference type="RefSeq" id="WP_145149206.1">
    <property type="nucleotide sequence ID" value="NZ_VNIM01000017.1"/>
</dbReference>
<evidence type="ECO:0000256" key="2">
    <source>
        <dbReference type="PROSITE-ProRule" id="PRU00169"/>
    </source>
</evidence>
<evidence type="ECO:0000313" key="5">
    <source>
        <dbReference type="Proteomes" id="UP000318681"/>
    </source>
</evidence>
<sequence length="135" mass="14910">MTMSTVPYALIVDDDPIILMDACDIIEDAGFRSLEAMTGDDAKVVLAGQAQKIILLFSDVEMPGDTDGFDLAHHVADNYPWIEIVIASGRIQPAGDDMPAKASFIRKPFNDRMIHDHLREILPDGKQPEPLRHAV</sequence>
<comment type="caution">
    <text evidence="4">The sequence shown here is derived from an EMBL/GenBank/DDBJ whole genome shotgun (WGS) entry which is preliminary data.</text>
</comment>
<keyword evidence="5" id="KW-1185">Reference proteome</keyword>
<dbReference type="InterPro" id="IPR011006">
    <property type="entry name" value="CheY-like_superfamily"/>
</dbReference>